<evidence type="ECO:0000313" key="2">
    <source>
        <dbReference type="EMBL" id="SPJ25934.1"/>
    </source>
</evidence>
<keyword evidence="3" id="KW-1185">Reference proteome</keyword>
<protein>
    <recommendedName>
        <fullName evidence="4">Tellurium resistance protein</fullName>
    </recommendedName>
</protein>
<keyword evidence="1" id="KW-1133">Transmembrane helix</keyword>
<dbReference type="AlphaFoldDB" id="A0A2R8C0L6"/>
<evidence type="ECO:0008006" key="4">
    <source>
        <dbReference type="Google" id="ProtNLM"/>
    </source>
</evidence>
<dbReference type="OrthoDB" id="7869508at2"/>
<sequence>MPTFAKLLAAFGFAVLAFSISLQFLATSDLAMRTDWLAPGNAIIGALVGWKLTGSKAGGGLASGLGNGLTGGVVLGLVAVFVWAIHQSAVQALRRRLDDPSEAISVLGEKVITVGSYLARPDLLVLLGVGSVVIGILVEFIAGRRR</sequence>
<dbReference type="RefSeq" id="WP_108895653.1">
    <property type="nucleotide sequence ID" value="NZ_ONZF01000012.1"/>
</dbReference>
<gene>
    <name evidence="2" type="ORF">PAA8504_03789</name>
</gene>
<organism evidence="2 3">
    <name type="scientific">Palleronia abyssalis</name>
    <dbReference type="NCBI Taxonomy" id="1501240"/>
    <lineage>
        <taxon>Bacteria</taxon>
        <taxon>Pseudomonadati</taxon>
        <taxon>Pseudomonadota</taxon>
        <taxon>Alphaproteobacteria</taxon>
        <taxon>Rhodobacterales</taxon>
        <taxon>Roseobacteraceae</taxon>
        <taxon>Palleronia</taxon>
    </lineage>
</organism>
<keyword evidence="1" id="KW-0812">Transmembrane</keyword>
<dbReference type="Proteomes" id="UP000244912">
    <property type="component" value="Unassembled WGS sequence"/>
</dbReference>
<dbReference type="NCBIfam" id="NF033773">
    <property type="entry name" value="tellur_TrgA"/>
    <property type="match status" value="1"/>
</dbReference>
<evidence type="ECO:0000256" key="1">
    <source>
        <dbReference type="SAM" id="Phobius"/>
    </source>
</evidence>
<reference evidence="2 3" key="1">
    <citation type="submission" date="2018-03" db="EMBL/GenBank/DDBJ databases">
        <authorList>
            <person name="Keele B.F."/>
        </authorList>
    </citation>
    <scope>NUCLEOTIDE SEQUENCE [LARGE SCALE GENOMIC DNA]</scope>
    <source>
        <strain evidence="2 3">CECT 8504</strain>
    </source>
</reference>
<evidence type="ECO:0000313" key="3">
    <source>
        <dbReference type="Proteomes" id="UP000244912"/>
    </source>
</evidence>
<feature type="transmembrane region" description="Helical" evidence="1">
    <location>
        <begin position="123"/>
        <end position="142"/>
    </location>
</feature>
<feature type="transmembrane region" description="Helical" evidence="1">
    <location>
        <begin position="36"/>
        <end position="53"/>
    </location>
</feature>
<accession>A0A2R8C0L6</accession>
<proteinExistence type="predicted"/>
<name>A0A2R8C0L6_9RHOB</name>
<dbReference type="EMBL" id="ONZF01000012">
    <property type="protein sequence ID" value="SPJ25934.1"/>
    <property type="molecule type" value="Genomic_DNA"/>
</dbReference>
<feature type="transmembrane region" description="Helical" evidence="1">
    <location>
        <begin position="65"/>
        <end position="85"/>
    </location>
</feature>
<dbReference type="InterPro" id="IPR047784">
    <property type="entry name" value="TrgA"/>
</dbReference>
<keyword evidence="1" id="KW-0472">Membrane</keyword>